<keyword evidence="2" id="KW-1133">Transmembrane helix</keyword>
<feature type="transmembrane region" description="Helical" evidence="2">
    <location>
        <begin position="153"/>
        <end position="175"/>
    </location>
</feature>
<feature type="transmembrane region" description="Helical" evidence="2">
    <location>
        <begin position="110"/>
        <end position="132"/>
    </location>
</feature>
<proteinExistence type="predicted"/>
<protein>
    <recommendedName>
        <fullName evidence="5">Spermidine synthase</fullName>
    </recommendedName>
</protein>
<accession>A0A8J3NJJ7</accession>
<dbReference type="InterPro" id="IPR029063">
    <property type="entry name" value="SAM-dependent_MTases_sf"/>
</dbReference>
<keyword evidence="2" id="KW-0812">Transmembrane</keyword>
<dbReference type="PANTHER" id="PTHR43317:SF1">
    <property type="entry name" value="THERMOSPERMINE SYNTHASE ACAULIS5"/>
    <property type="match status" value="1"/>
</dbReference>
<evidence type="ECO:0000256" key="2">
    <source>
        <dbReference type="SAM" id="Phobius"/>
    </source>
</evidence>
<name>A0A8J3NJJ7_9ACTN</name>
<feature type="transmembrane region" description="Helical" evidence="2">
    <location>
        <begin position="79"/>
        <end position="98"/>
    </location>
</feature>
<feature type="transmembrane region" description="Helical" evidence="2">
    <location>
        <begin position="44"/>
        <end position="67"/>
    </location>
</feature>
<dbReference type="SUPFAM" id="SSF103473">
    <property type="entry name" value="MFS general substrate transporter"/>
    <property type="match status" value="1"/>
</dbReference>
<evidence type="ECO:0000313" key="4">
    <source>
        <dbReference type="Proteomes" id="UP000601223"/>
    </source>
</evidence>
<comment type="caution">
    <text evidence="3">The sequence shown here is derived from an EMBL/GenBank/DDBJ whole genome shotgun (WGS) entry which is preliminary data.</text>
</comment>
<evidence type="ECO:0000313" key="3">
    <source>
        <dbReference type="EMBL" id="GIF80510.1"/>
    </source>
</evidence>
<keyword evidence="1" id="KW-0620">Polyamine biosynthesis</keyword>
<reference evidence="3 4" key="1">
    <citation type="submission" date="2021-01" db="EMBL/GenBank/DDBJ databases">
        <title>Whole genome shotgun sequence of Catellatospora bangladeshensis NBRC 107357.</title>
        <authorList>
            <person name="Komaki H."/>
            <person name="Tamura T."/>
        </authorList>
    </citation>
    <scope>NUCLEOTIDE SEQUENCE [LARGE SCALE GENOMIC DNA]</scope>
    <source>
        <strain evidence="3 4">NBRC 107357</strain>
    </source>
</reference>
<feature type="transmembrane region" description="Helical" evidence="2">
    <location>
        <begin position="15"/>
        <end position="38"/>
    </location>
</feature>
<dbReference type="SUPFAM" id="SSF53335">
    <property type="entry name" value="S-adenosyl-L-methionine-dependent methyltransferases"/>
    <property type="match status" value="1"/>
</dbReference>
<keyword evidence="2" id="KW-0472">Membrane</keyword>
<dbReference type="InterPro" id="IPR036259">
    <property type="entry name" value="MFS_trans_sf"/>
</dbReference>
<dbReference type="Gene3D" id="3.40.50.150">
    <property type="entry name" value="Vaccinia Virus protein VP39"/>
    <property type="match status" value="1"/>
</dbReference>
<dbReference type="PANTHER" id="PTHR43317">
    <property type="entry name" value="THERMOSPERMINE SYNTHASE ACAULIS5"/>
    <property type="match status" value="1"/>
</dbReference>
<dbReference type="Gene3D" id="1.20.1250.20">
    <property type="entry name" value="MFS general substrate transporter like domains"/>
    <property type="match status" value="1"/>
</dbReference>
<organism evidence="3 4">
    <name type="scientific">Catellatospora bangladeshensis</name>
    <dbReference type="NCBI Taxonomy" id="310355"/>
    <lineage>
        <taxon>Bacteria</taxon>
        <taxon>Bacillati</taxon>
        <taxon>Actinomycetota</taxon>
        <taxon>Actinomycetes</taxon>
        <taxon>Micromonosporales</taxon>
        <taxon>Micromonosporaceae</taxon>
        <taxon>Catellatospora</taxon>
    </lineage>
</organism>
<keyword evidence="4" id="KW-1185">Reference proteome</keyword>
<dbReference type="RefSeq" id="WP_239125580.1">
    <property type="nucleotide sequence ID" value="NZ_BONF01000009.1"/>
</dbReference>
<gene>
    <name evidence="3" type="ORF">Cba03nite_18590</name>
</gene>
<dbReference type="NCBIfam" id="NF037959">
    <property type="entry name" value="MFS_SpdSyn"/>
    <property type="match status" value="1"/>
</dbReference>
<dbReference type="EMBL" id="BONF01000009">
    <property type="protein sequence ID" value="GIF80510.1"/>
    <property type="molecule type" value="Genomic_DNA"/>
</dbReference>
<dbReference type="Proteomes" id="UP000601223">
    <property type="component" value="Unassembled WGS sequence"/>
</dbReference>
<dbReference type="CDD" id="cd02440">
    <property type="entry name" value="AdoMet_MTases"/>
    <property type="match status" value="1"/>
</dbReference>
<evidence type="ECO:0008006" key="5">
    <source>
        <dbReference type="Google" id="ProtNLM"/>
    </source>
</evidence>
<evidence type="ECO:0000256" key="1">
    <source>
        <dbReference type="ARBA" id="ARBA00023115"/>
    </source>
</evidence>
<feature type="transmembrane region" description="Helical" evidence="2">
    <location>
        <begin position="181"/>
        <end position="200"/>
    </location>
</feature>
<dbReference type="GO" id="GO:0006596">
    <property type="term" value="P:polyamine biosynthetic process"/>
    <property type="evidence" value="ECO:0007669"/>
    <property type="project" value="UniProtKB-KW"/>
</dbReference>
<dbReference type="AlphaFoldDB" id="A0A8J3NJJ7"/>
<sequence length="505" mass="52815">MTEAPPAAGRLPDRLALVLTFAASGAVLVLETVSLRLVAPYLGLSLQVTSAVIGMSLGAIAYGAWLGGWHADRRDPRRLLAPLLTAAGLATAVTLPLIRWLGEALRGTSVSMIMALTALTVFVPIMLLSAVPPMVVKLQLGDLDRTGRVVGRLSGVGTLGAVTATLVTGFVLVAALPTSAIMIGLAVLLGLSGLALHGYLRREDRPRTTTATSRMLAVALLAAGAGLSITAPDPCDVETAYHCAKVTTDPRRPTGRVLHLNAAEHSYVDLADPTRLEYGYIQWFGAAADVVAAPGAAVDAVHLGGGGFTMPRYLAATRPGSRSTVFEIDGGLVDLAQRELGLRTGPALRAVVGDGRLLLAGQADKSADLIVGDAFGDLAVPWHLTTREMMAQVRRVTRDGGIYVQNVIDGPPLRFIRAELATVASVFPHVALVAPEAAVAGRAGDNFVIVASARPLPLQAMGARLLLLPEAPELLHGDRLREFIGDAAVLTDDYAPVDQMLVRVS</sequence>